<keyword evidence="5" id="KW-1003">Cell membrane</keyword>
<evidence type="ECO:0000256" key="9">
    <source>
        <dbReference type="ARBA" id="ARBA00022692"/>
    </source>
</evidence>
<evidence type="ECO:0000256" key="10">
    <source>
        <dbReference type="ARBA" id="ARBA00022989"/>
    </source>
</evidence>
<keyword evidence="6" id="KW-0997">Cell inner membrane</keyword>
<dbReference type="PANTHER" id="PTHR43867">
    <property type="entry name" value="CELLULOSE SYNTHASE CATALYTIC SUBUNIT A [UDP-FORMING]"/>
    <property type="match status" value="1"/>
</dbReference>
<keyword evidence="8 14" id="KW-0808">Transferase</keyword>
<feature type="domain" description="Glycosyltransferase 2-like" evidence="13">
    <location>
        <begin position="208"/>
        <end position="414"/>
    </location>
</feature>
<dbReference type="NCBIfam" id="NF003958">
    <property type="entry name" value="PRK05454.2-1"/>
    <property type="match status" value="1"/>
</dbReference>
<dbReference type="GO" id="GO:0016758">
    <property type="term" value="F:hexosyltransferase activity"/>
    <property type="evidence" value="ECO:0007669"/>
    <property type="project" value="TreeGrafter"/>
</dbReference>
<keyword evidence="9 12" id="KW-0812">Transmembrane</keyword>
<comment type="pathway">
    <text evidence="2">Glycan metabolism; osmoregulated periplasmic glucan (OPG) biosynthesis.</text>
</comment>
<sequence>MLTRPEALRGPVTATDPRLTARRLAFFTVVLATMALLIWLLAVALSPGGLGVIDWILIIAFAVTLPWSVIGFWNATIGFVIMRFARDPVAVVLPAAAKAGPNDRIVRETAILLCVRNEAPERIVRNIEPLLKGLVDSGWHDAFHLFILSDTNMPEMAAQEQSVYGALGDKWGDDIAITYRRRSNNEGFKAGNIEDFCSQWGGDYSFAITLDADSFMTADAMLRLARIMQADEKLGIVQALVVGMPSTSAFARVFQFGMRLGMRSYTTGSAWWQGDCGPYWGHNAIIRLAPFIAHCKLPKSERKGVLGGHILSHDQIEAVLMRRAGWEVRALPDEAIGGWEENPPTLLEFIRRDLRWCQGNMQYWQFIGLPGLKWVSRYQLAFALLMFVGSPAWMALLVFGTLGVALSPTPAAFIRPDAGGWLFAIILTMWFAPKIATVIDVLSRAEARRAFGGGVRFVASVVCETLFFILLSPIMWFGHTLFLIGLFFGRAIGWIGQSRDDHAVPVAAAAAQLWPQTALGLGCMLVLALTAPRALPYALFIAGGLIAAIPLAVITAIPGLGRVMARVGIGRLPEEVTTPKELADLRLPAIEAAHSKQ</sequence>
<keyword evidence="15" id="KW-1185">Reference proteome</keyword>
<organism evidence="14 15">
    <name type="scientific">Variibacter gotjawalensis</name>
    <dbReference type="NCBI Taxonomy" id="1333996"/>
    <lineage>
        <taxon>Bacteria</taxon>
        <taxon>Pseudomonadati</taxon>
        <taxon>Pseudomonadota</taxon>
        <taxon>Alphaproteobacteria</taxon>
        <taxon>Hyphomicrobiales</taxon>
        <taxon>Nitrobacteraceae</taxon>
        <taxon>Variibacter</taxon>
    </lineage>
</organism>
<evidence type="ECO:0000313" key="14">
    <source>
        <dbReference type="EMBL" id="BAT60500.1"/>
    </source>
</evidence>
<evidence type="ECO:0000256" key="8">
    <source>
        <dbReference type="ARBA" id="ARBA00022679"/>
    </source>
</evidence>
<feature type="transmembrane region" description="Helical" evidence="12">
    <location>
        <begin position="418"/>
        <end position="439"/>
    </location>
</feature>
<dbReference type="InterPro" id="IPR029044">
    <property type="entry name" value="Nucleotide-diphossugar_trans"/>
</dbReference>
<comment type="subcellular location">
    <subcellularLocation>
        <location evidence="1">Cell inner membrane</location>
        <topology evidence="1">Multi-pass membrane protein</topology>
    </subcellularLocation>
</comment>
<dbReference type="PANTHER" id="PTHR43867:SF5">
    <property type="entry name" value="GLUCANS BIOSYNTHESIS GLUCOSYLTRANSFERASE H"/>
    <property type="match status" value="1"/>
</dbReference>
<dbReference type="InterPro" id="IPR001173">
    <property type="entry name" value="Glyco_trans_2-like"/>
</dbReference>
<feature type="transmembrane region" description="Helical" evidence="12">
    <location>
        <begin position="24"/>
        <end position="46"/>
    </location>
</feature>
<dbReference type="AlphaFoldDB" id="A0A0S3PX92"/>
<proteinExistence type="inferred from homology"/>
<protein>
    <recommendedName>
        <fullName evidence="4">Glucans biosynthesis glucosyltransferase H</fullName>
    </recommendedName>
</protein>
<feature type="transmembrane region" description="Helical" evidence="12">
    <location>
        <begin position="52"/>
        <end position="73"/>
    </location>
</feature>
<evidence type="ECO:0000256" key="5">
    <source>
        <dbReference type="ARBA" id="ARBA00022475"/>
    </source>
</evidence>
<evidence type="ECO:0000256" key="4">
    <source>
        <dbReference type="ARBA" id="ARBA00020585"/>
    </source>
</evidence>
<evidence type="ECO:0000313" key="15">
    <source>
        <dbReference type="Proteomes" id="UP000236884"/>
    </source>
</evidence>
<feature type="transmembrane region" description="Helical" evidence="12">
    <location>
        <begin position="380"/>
        <end position="406"/>
    </location>
</feature>
<evidence type="ECO:0000256" key="3">
    <source>
        <dbReference type="ARBA" id="ARBA00009337"/>
    </source>
</evidence>
<dbReference type="Gene3D" id="3.90.550.10">
    <property type="entry name" value="Spore Coat Polysaccharide Biosynthesis Protein SpsA, Chain A"/>
    <property type="match status" value="1"/>
</dbReference>
<dbReference type="Proteomes" id="UP000236884">
    <property type="component" value="Chromosome"/>
</dbReference>
<dbReference type="Pfam" id="PF13632">
    <property type="entry name" value="Glyco_trans_2_3"/>
    <property type="match status" value="1"/>
</dbReference>
<name>A0A0S3PX92_9BRAD</name>
<feature type="transmembrane region" description="Helical" evidence="12">
    <location>
        <begin position="476"/>
        <end position="495"/>
    </location>
</feature>
<dbReference type="KEGG" id="vgo:GJW-30_1_03044"/>
<evidence type="ECO:0000256" key="12">
    <source>
        <dbReference type="SAM" id="Phobius"/>
    </source>
</evidence>
<gene>
    <name evidence="14" type="primary">opgH</name>
    <name evidence="14" type="ORF">GJW-30_1_03044</name>
</gene>
<dbReference type="NCBIfam" id="NF003962">
    <property type="entry name" value="PRK05454.2-5"/>
    <property type="match status" value="1"/>
</dbReference>
<comment type="similarity">
    <text evidence="3">Belongs to the glycosyltransferase 2 family. OpgH subfamily.</text>
</comment>
<dbReference type="EMBL" id="AP014946">
    <property type="protein sequence ID" value="BAT60500.1"/>
    <property type="molecule type" value="Genomic_DNA"/>
</dbReference>
<dbReference type="RefSeq" id="WP_157746762.1">
    <property type="nucleotide sequence ID" value="NZ_AP014946.1"/>
</dbReference>
<evidence type="ECO:0000259" key="13">
    <source>
        <dbReference type="Pfam" id="PF13632"/>
    </source>
</evidence>
<feature type="transmembrane region" description="Helical" evidence="12">
    <location>
        <begin position="537"/>
        <end position="561"/>
    </location>
</feature>
<accession>A0A0S3PX92</accession>
<keyword evidence="11 12" id="KW-0472">Membrane</keyword>
<dbReference type="SUPFAM" id="SSF53448">
    <property type="entry name" value="Nucleotide-diphospho-sugar transferases"/>
    <property type="match status" value="1"/>
</dbReference>
<dbReference type="InterPro" id="IPR050321">
    <property type="entry name" value="Glycosyltr_2/OpgH_subfam"/>
</dbReference>
<evidence type="ECO:0000256" key="11">
    <source>
        <dbReference type="ARBA" id="ARBA00023136"/>
    </source>
</evidence>
<keyword evidence="7 14" id="KW-0328">Glycosyltransferase</keyword>
<evidence type="ECO:0000256" key="1">
    <source>
        <dbReference type="ARBA" id="ARBA00004429"/>
    </source>
</evidence>
<evidence type="ECO:0000256" key="2">
    <source>
        <dbReference type="ARBA" id="ARBA00005001"/>
    </source>
</evidence>
<feature type="transmembrane region" description="Helical" evidence="12">
    <location>
        <begin position="507"/>
        <end position="531"/>
    </location>
</feature>
<keyword evidence="10 12" id="KW-1133">Transmembrane helix</keyword>
<dbReference type="GO" id="GO:0005886">
    <property type="term" value="C:plasma membrane"/>
    <property type="evidence" value="ECO:0007669"/>
    <property type="project" value="UniProtKB-SubCell"/>
</dbReference>
<reference evidence="14 15" key="1">
    <citation type="submission" date="2015-08" db="EMBL/GenBank/DDBJ databases">
        <title>Investigation of the bacterial diversity of lava forest soil.</title>
        <authorList>
            <person name="Lee J.S."/>
        </authorList>
    </citation>
    <scope>NUCLEOTIDE SEQUENCE [LARGE SCALE GENOMIC DNA]</scope>
    <source>
        <strain evidence="14 15">GJW-30</strain>
    </source>
</reference>
<evidence type="ECO:0000256" key="6">
    <source>
        <dbReference type="ARBA" id="ARBA00022519"/>
    </source>
</evidence>
<evidence type="ECO:0000256" key="7">
    <source>
        <dbReference type="ARBA" id="ARBA00022676"/>
    </source>
</evidence>